<dbReference type="Gene3D" id="3.40.50.1820">
    <property type="entry name" value="alpha/beta hydrolase"/>
    <property type="match status" value="1"/>
</dbReference>
<sequence length="560" mass="61392">MAGQPARRGYGGALFDRFASWLEGLPSETCSYTITPVKIPLEGETGVELAADLYTPVLKTNETPAGTILMQCPYGRTMLALSARSFASRGYIVLFVSTRGTFGSGGELDPARMEPHDGPRVVKWMRQQPWYTGSFATLGASYLSYTQWALLGSDAPPEDLVAAVPSIGPHDFAKLLWGTGALWLTCVDWASNMGTQESVSVFASVYNMLTSNLRTLVHVKQSVPLAQGAKSYFKDKTPWVLEWINRPDWENDPYYKPMRHAKALTSSKVPIFLVGGWQDVFSESVMEQYQQLRASGCDVALTMGPWNHLQAGVGNGVTNETLKWLGKHLAKREEGEIRPAPVRVNVTGINEWIWLPSWPPATTPLELTLYPQGRLVGQELSKRSEVSFTFDPHDPTPTMGGPLLLHGGIVDDTALAKRSDVLAFTTAPLDHPVEVLGKAHIELAHSSDSVHVDLFIRLSEIDAKGISHNVTEVYKRLDPGRTIPGKTVKVELDLADCAHRFKKDTCIRVLIAGANFPHYSFNLGTGEDQGTGTTMRPVKHTLSLGGELVSKLVLPVSSLQ</sequence>
<accession>A0ABR3XNF0</accession>
<dbReference type="Pfam" id="PF02129">
    <property type="entry name" value="Peptidase_S15"/>
    <property type="match status" value="1"/>
</dbReference>
<dbReference type="InterPro" id="IPR008979">
    <property type="entry name" value="Galactose-bd-like_sf"/>
</dbReference>
<dbReference type="NCBIfam" id="TIGR00976">
    <property type="entry name" value="CocE_NonD"/>
    <property type="match status" value="1"/>
</dbReference>
<evidence type="ECO:0000256" key="1">
    <source>
        <dbReference type="ARBA" id="ARBA00022801"/>
    </source>
</evidence>
<dbReference type="Pfam" id="PF08530">
    <property type="entry name" value="PepX_C"/>
    <property type="match status" value="1"/>
</dbReference>
<comment type="caution">
    <text evidence="3">The sequence shown here is derived from an EMBL/GenBank/DDBJ whole genome shotgun (WGS) entry which is preliminary data.</text>
</comment>
<keyword evidence="4" id="KW-1185">Reference proteome</keyword>
<keyword evidence="1" id="KW-0378">Hydrolase</keyword>
<dbReference type="Proteomes" id="UP001583177">
    <property type="component" value="Unassembled WGS sequence"/>
</dbReference>
<dbReference type="SUPFAM" id="SSF53474">
    <property type="entry name" value="alpha/beta-Hydrolases"/>
    <property type="match status" value="1"/>
</dbReference>
<evidence type="ECO:0000313" key="4">
    <source>
        <dbReference type="Proteomes" id="UP001583177"/>
    </source>
</evidence>
<evidence type="ECO:0000259" key="2">
    <source>
        <dbReference type="SMART" id="SM00939"/>
    </source>
</evidence>
<evidence type="ECO:0000313" key="3">
    <source>
        <dbReference type="EMBL" id="KAL1877517.1"/>
    </source>
</evidence>
<dbReference type="InterPro" id="IPR000383">
    <property type="entry name" value="Xaa-Pro-like_dom"/>
</dbReference>
<dbReference type="Gene3D" id="1.10.3020.10">
    <property type="entry name" value="alpha-amino acid ester hydrolase ( Helical cap domain)"/>
    <property type="match status" value="1"/>
</dbReference>
<dbReference type="Gene3D" id="2.60.120.260">
    <property type="entry name" value="Galactose-binding domain-like"/>
    <property type="match status" value="1"/>
</dbReference>
<reference evidence="3 4" key="1">
    <citation type="journal article" date="2024" name="IMA Fungus">
        <title>IMA Genome - F19 : A genome assembly and annotation guide to empower mycologists, including annotated draft genome sequences of Ceratocystis pirilliformis, Diaporthe australafricana, Fusarium ophioides, Paecilomyces lecythidis, and Sporothrix stenoceras.</title>
        <authorList>
            <person name="Aylward J."/>
            <person name="Wilson A.M."/>
            <person name="Visagie C.M."/>
            <person name="Spraker J."/>
            <person name="Barnes I."/>
            <person name="Buitendag C."/>
            <person name="Ceriani C."/>
            <person name="Del Mar Angel L."/>
            <person name="du Plessis D."/>
            <person name="Fuchs T."/>
            <person name="Gasser K."/>
            <person name="Kramer D."/>
            <person name="Li W."/>
            <person name="Munsamy K."/>
            <person name="Piso A."/>
            <person name="Price J.L."/>
            <person name="Sonnekus B."/>
            <person name="Thomas C."/>
            <person name="van der Nest A."/>
            <person name="van Dijk A."/>
            <person name="van Heerden A."/>
            <person name="van Vuuren N."/>
            <person name="Yilmaz N."/>
            <person name="Duong T.A."/>
            <person name="van der Merwe N.A."/>
            <person name="Wingfield M.J."/>
            <person name="Wingfield B.D."/>
        </authorList>
    </citation>
    <scope>NUCLEOTIDE SEQUENCE [LARGE SCALE GENOMIC DNA]</scope>
    <source>
        <strain evidence="3 4">CMW 18300</strain>
    </source>
</reference>
<dbReference type="InterPro" id="IPR005674">
    <property type="entry name" value="CocE/Ser_esterase"/>
</dbReference>
<dbReference type="SUPFAM" id="SSF49785">
    <property type="entry name" value="Galactose-binding domain-like"/>
    <property type="match status" value="1"/>
</dbReference>
<dbReference type="SMART" id="SM00939">
    <property type="entry name" value="PepX_C"/>
    <property type="match status" value="1"/>
</dbReference>
<dbReference type="InterPro" id="IPR013736">
    <property type="entry name" value="Xaa-Pro_dipept_C"/>
</dbReference>
<gene>
    <name evidence="3" type="ORF">Daus18300_002505</name>
</gene>
<dbReference type="EMBL" id="JAWRVE010000014">
    <property type="protein sequence ID" value="KAL1877517.1"/>
    <property type="molecule type" value="Genomic_DNA"/>
</dbReference>
<name>A0ABR3XNF0_9PEZI</name>
<organism evidence="3 4">
    <name type="scientific">Diaporthe australafricana</name>
    <dbReference type="NCBI Taxonomy" id="127596"/>
    <lineage>
        <taxon>Eukaryota</taxon>
        <taxon>Fungi</taxon>
        <taxon>Dikarya</taxon>
        <taxon>Ascomycota</taxon>
        <taxon>Pezizomycotina</taxon>
        <taxon>Sordariomycetes</taxon>
        <taxon>Sordariomycetidae</taxon>
        <taxon>Diaporthales</taxon>
        <taxon>Diaporthaceae</taxon>
        <taxon>Diaporthe</taxon>
    </lineage>
</organism>
<protein>
    <recommendedName>
        <fullName evidence="2">Xaa-Pro dipeptidyl-peptidase C-terminal domain-containing protein</fullName>
    </recommendedName>
</protein>
<dbReference type="InterPro" id="IPR029058">
    <property type="entry name" value="AB_hydrolase_fold"/>
</dbReference>
<proteinExistence type="predicted"/>
<feature type="domain" description="Xaa-Pro dipeptidyl-peptidase C-terminal" evidence="2">
    <location>
        <begin position="322"/>
        <end position="553"/>
    </location>
</feature>